<gene>
    <name evidence="2" type="ORF">E2C01_025583</name>
</gene>
<name>A0A5B7EIB4_PORTR</name>
<evidence type="ECO:0000313" key="2">
    <source>
        <dbReference type="EMBL" id="MPC32274.1"/>
    </source>
</evidence>
<dbReference type="Proteomes" id="UP000324222">
    <property type="component" value="Unassembled WGS sequence"/>
</dbReference>
<evidence type="ECO:0000256" key="1">
    <source>
        <dbReference type="SAM" id="MobiDB-lite"/>
    </source>
</evidence>
<accession>A0A5B7EIB4</accession>
<evidence type="ECO:0000313" key="3">
    <source>
        <dbReference type="Proteomes" id="UP000324222"/>
    </source>
</evidence>
<comment type="caution">
    <text evidence="2">The sequence shown here is derived from an EMBL/GenBank/DDBJ whole genome shotgun (WGS) entry which is preliminary data.</text>
</comment>
<feature type="compositionally biased region" description="Polar residues" evidence="1">
    <location>
        <begin position="18"/>
        <end position="43"/>
    </location>
</feature>
<proteinExistence type="predicted"/>
<dbReference type="AlphaFoldDB" id="A0A5B7EIB4"/>
<organism evidence="2 3">
    <name type="scientific">Portunus trituberculatus</name>
    <name type="common">Swimming crab</name>
    <name type="synonym">Neptunus trituberculatus</name>
    <dbReference type="NCBI Taxonomy" id="210409"/>
    <lineage>
        <taxon>Eukaryota</taxon>
        <taxon>Metazoa</taxon>
        <taxon>Ecdysozoa</taxon>
        <taxon>Arthropoda</taxon>
        <taxon>Crustacea</taxon>
        <taxon>Multicrustacea</taxon>
        <taxon>Malacostraca</taxon>
        <taxon>Eumalacostraca</taxon>
        <taxon>Eucarida</taxon>
        <taxon>Decapoda</taxon>
        <taxon>Pleocyemata</taxon>
        <taxon>Brachyura</taxon>
        <taxon>Eubrachyura</taxon>
        <taxon>Portunoidea</taxon>
        <taxon>Portunidae</taxon>
        <taxon>Portuninae</taxon>
        <taxon>Portunus</taxon>
    </lineage>
</organism>
<feature type="compositionally biased region" description="Low complexity" evidence="1">
    <location>
        <begin position="62"/>
        <end position="80"/>
    </location>
</feature>
<protein>
    <submittedName>
        <fullName evidence="2">Uncharacterized protein</fullName>
    </submittedName>
</protein>
<reference evidence="2 3" key="1">
    <citation type="submission" date="2019-05" db="EMBL/GenBank/DDBJ databases">
        <title>Another draft genome of Portunus trituberculatus and its Hox gene families provides insights of decapod evolution.</title>
        <authorList>
            <person name="Jeong J.-H."/>
            <person name="Song I."/>
            <person name="Kim S."/>
            <person name="Choi T."/>
            <person name="Kim D."/>
            <person name="Ryu S."/>
            <person name="Kim W."/>
        </authorList>
    </citation>
    <scope>NUCLEOTIDE SEQUENCE [LARGE SCALE GENOMIC DNA]</scope>
    <source>
        <tissue evidence="2">Muscle</tissue>
    </source>
</reference>
<feature type="region of interest" description="Disordered" evidence="1">
    <location>
        <begin position="1"/>
        <end position="93"/>
    </location>
</feature>
<sequence>MAESRHERKSKKEKASSVFLTTLANQPSPDAQVCKSSSHTRLLTQPPLLNSPSINTPPPTPQETHTTHPSSPTTRSTHPNTPLPHHLILTSPF</sequence>
<dbReference type="EMBL" id="VSRR010002597">
    <property type="protein sequence ID" value="MPC32274.1"/>
    <property type="molecule type" value="Genomic_DNA"/>
</dbReference>
<keyword evidence="3" id="KW-1185">Reference proteome</keyword>